<keyword evidence="1" id="KW-0677">Repeat</keyword>
<feature type="compositionally biased region" description="Low complexity" evidence="4">
    <location>
        <begin position="411"/>
        <end position="424"/>
    </location>
</feature>
<dbReference type="Pfam" id="PF12796">
    <property type="entry name" value="Ank_2"/>
    <property type="match status" value="2"/>
</dbReference>
<dbReference type="SMART" id="SM00248">
    <property type="entry name" value="ANK"/>
    <property type="match status" value="3"/>
</dbReference>
<feature type="compositionally biased region" description="Basic and acidic residues" evidence="4">
    <location>
        <begin position="976"/>
        <end position="991"/>
    </location>
</feature>
<feature type="repeat" description="ANK" evidence="3">
    <location>
        <begin position="54"/>
        <end position="86"/>
    </location>
</feature>
<feature type="region of interest" description="Disordered" evidence="4">
    <location>
        <begin position="745"/>
        <end position="823"/>
    </location>
</feature>
<dbReference type="Proteomes" id="UP000076154">
    <property type="component" value="Unassembled WGS sequence"/>
</dbReference>
<dbReference type="OrthoDB" id="194358at2759"/>
<feature type="region of interest" description="Disordered" evidence="4">
    <location>
        <begin position="1067"/>
        <end position="1104"/>
    </location>
</feature>
<feature type="compositionally biased region" description="Basic and acidic residues" evidence="4">
    <location>
        <begin position="935"/>
        <end position="947"/>
    </location>
</feature>
<keyword evidence="2 3" id="KW-0040">ANK repeat</keyword>
<feature type="compositionally biased region" description="Acidic residues" evidence="4">
    <location>
        <begin position="669"/>
        <end position="688"/>
    </location>
</feature>
<dbReference type="InParanoid" id="A0A369JZI6"/>
<dbReference type="InterPro" id="IPR036770">
    <property type="entry name" value="Ankyrin_rpt-contain_sf"/>
</dbReference>
<feature type="region of interest" description="Disordered" evidence="4">
    <location>
        <begin position="472"/>
        <end position="512"/>
    </location>
</feature>
<dbReference type="STRING" id="39966.A0A369JZI6"/>
<evidence type="ECO:0000256" key="2">
    <source>
        <dbReference type="ARBA" id="ARBA00023043"/>
    </source>
</evidence>
<feature type="compositionally biased region" description="Polar residues" evidence="4">
    <location>
        <begin position="500"/>
        <end position="512"/>
    </location>
</feature>
<dbReference type="SUPFAM" id="SSF48403">
    <property type="entry name" value="Ankyrin repeat"/>
    <property type="match status" value="1"/>
</dbReference>
<feature type="compositionally biased region" description="Basic and acidic residues" evidence="4">
    <location>
        <begin position="472"/>
        <end position="487"/>
    </location>
</feature>
<feature type="compositionally biased region" description="Polar residues" evidence="4">
    <location>
        <begin position="396"/>
        <end position="410"/>
    </location>
</feature>
<feature type="region of interest" description="Disordered" evidence="4">
    <location>
        <begin position="357"/>
        <end position="455"/>
    </location>
</feature>
<sequence>MPGPLRSTYHKAEAKYNVTTEFPSLGLHSAAATGNVGLVEYALDHGQPINSVLDGVLPLHAACAGGNVQVVKLLIDHGADVNAPRLPRRYSNDKNRDSSAPIVGTSGSTPLHFAAANGNTDAVNLLLLHGAHANRADKHGVTPEMLARQNGWLECADVLKQWLVNKDRDLRERPGGRVADDARSIGAGGSSTRERLGSFSADGEPPASSPARRRIHVKQSIDTALNKLKSSASDTKQPLPSLSTQTTSTPPASPSRPLGEYTFHPVPASDDEYAGPIDGSGRRPSLPHILPPASIGTSRSRKTSTPTLNNSPSPRRPRSAGTGAENQEQELNYSPSGRSGVKRLGSKYSLMNLFKKAQPGESGHTPDVAQSSLGMTPVTSGSATGLLLSAEPDRSMSPSHPSLNNATNELTSPSTVSISSLSRTGFRFHRGSDASTRTPPQPLQGKASAITVAPPRVTVPSAVDLHNALAQDRQERQNQRQTRDRSRSTGSGARFIPDENINTSPTQGSSPLTRIGLLRAQGHKRDRSGSGGSLGTGYRSGAVFDDDVVVVPTESTTADVGKSGPRPSILKAHARTSSSGHVPGTPSGFRALRFDSSSSGGSGRRADGDAESSAVQHTLRATNSVGSLGKYRKKLGAPEPRLSEEYLAHDSTPDAISDFEPPSRSDVISGDEDDEEYGQPIINDEESPVIDPGTPLDTKSPHMALLMRERGLSFTSSSESSLSPIMSNDTPDASLIRAEFPFSINHAPPPLSPGESGAVDPAQGESLRVPPSGDNRCRGDSVSSTSTSDSRNPQLSSSGTTSGSGTSETITTPYLSSPGRDEFLHVSTGSSPGLNVEGLIEEVGADDSGIDLKAGNTNVGQTTTLNERRPRIPPDINISSISSHAQAEALVQKAQQEILEMAHSNELSPGTASTGRSPLSARLAAYGESLALERKLREQKQEEERRASGGRVTPVSSNADPFLRQGALTPMLNGHSRRDGVERQHSLENRSNRPKLRSRMKDPKRPSTAEGLSPRTNSSFSSDSTGRFHQSSLSASGFGPSPPSRLAFEDTDDLDLSPIHSKSATLLPISNRELDTSPGHSRVASRSRTPVPDTGDGHLSRISSLECPDTDTELGPSLLRVTTAPHAPVRGAKTATKLTRMGFPTIEQARATAPSGSKRFGAIRSLVQTLKGKS</sequence>
<accession>A0A369JZI6</accession>
<feature type="region of interest" description="Disordered" evidence="4">
    <location>
        <begin position="935"/>
        <end position="1050"/>
    </location>
</feature>
<dbReference type="PROSITE" id="PS50297">
    <property type="entry name" value="ANK_REP_REGION"/>
    <property type="match status" value="2"/>
</dbReference>
<organism evidence="5 6">
    <name type="scientific">Hypsizygus marmoreus</name>
    <name type="common">White beech mushroom</name>
    <name type="synonym">Agaricus marmoreus</name>
    <dbReference type="NCBI Taxonomy" id="39966"/>
    <lineage>
        <taxon>Eukaryota</taxon>
        <taxon>Fungi</taxon>
        <taxon>Dikarya</taxon>
        <taxon>Basidiomycota</taxon>
        <taxon>Agaricomycotina</taxon>
        <taxon>Agaricomycetes</taxon>
        <taxon>Agaricomycetidae</taxon>
        <taxon>Agaricales</taxon>
        <taxon>Tricholomatineae</taxon>
        <taxon>Lyophyllaceae</taxon>
        <taxon>Hypsizygus</taxon>
    </lineage>
</organism>
<feature type="compositionally biased region" description="Polar residues" evidence="4">
    <location>
        <begin position="324"/>
        <end position="337"/>
    </location>
</feature>
<name>A0A369JZI6_HYPMA</name>
<dbReference type="EMBL" id="LUEZ02000041">
    <property type="protein sequence ID" value="RDB25043.1"/>
    <property type="molecule type" value="Genomic_DNA"/>
</dbReference>
<dbReference type="PANTHER" id="PTHR24173:SF74">
    <property type="entry name" value="ANKYRIN REPEAT DOMAIN-CONTAINING PROTEIN 16"/>
    <property type="match status" value="1"/>
</dbReference>
<reference evidence="5" key="1">
    <citation type="submission" date="2018-04" db="EMBL/GenBank/DDBJ databases">
        <title>Whole genome sequencing of Hypsizygus marmoreus.</title>
        <authorList>
            <person name="Choi I.-G."/>
            <person name="Min B."/>
            <person name="Kim J.-G."/>
            <person name="Kim S."/>
            <person name="Oh Y.-L."/>
            <person name="Kong W.-S."/>
            <person name="Park H."/>
            <person name="Jeong J."/>
            <person name="Song E.-S."/>
        </authorList>
    </citation>
    <scope>NUCLEOTIDE SEQUENCE [LARGE SCALE GENOMIC DNA]</scope>
    <source>
        <strain evidence="5">51987-8</strain>
    </source>
</reference>
<feature type="compositionally biased region" description="Basic and acidic residues" evidence="4">
    <location>
        <begin position="172"/>
        <end position="183"/>
    </location>
</feature>
<evidence type="ECO:0000256" key="4">
    <source>
        <dbReference type="SAM" id="MobiDB-lite"/>
    </source>
</evidence>
<feature type="compositionally biased region" description="Polar residues" evidence="4">
    <location>
        <begin position="295"/>
        <end position="313"/>
    </location>
</feature>
<feature type="region of interest" description="Disordered" evidence="4">
    <location>
        <begin position="228"/>
        <end position="343"/>
    </location>
</feature>
<feature type="compositionally biased region" description="Polar residues" evidence="4">
    <location>
        <begin position="368"/>
        <end position="383"/>
    </location>
</feature>
<dbReference type="PROSITE" id="PS50088">
    <property type="entry name" value="ANK_REPEAT"/>
    <property type="match status" value="2"/>
</dbReference>
<evidence type="ECO:0000256" key="3">
    <source>
        <dbReference type="PROSITE-ProRule" id="PRU00023"/>
    </source>
</evidence>
<gene>
    <name evidence="5" type="ORF">Hypma_007485</name>
</gene>
<protein>
    <submittedName>
        <fullName evidence="5">Uncharacterized protein</fullName>
    </submittedName>
</protein>
<feature type="repeat" description="ANK" evidence="3">
    <location>
        <begin position="106"/>
        <end position="138"/>
    </location>
</feature>
<keyword evidence="6" id="KW-1185">Reference proteome</keyword>
<evidence type="ECO:0000313" key="6">
    <source>
        <dbReference type="Proteomes" id="UP000076154"/>
    </source>
</evidence>
<feature type="region of interest" description="Disordered" evidence="4">
    <location>
        <begin position="554"/>
        <end position="616"/>
    </location>
</feature>
<feature type="region of interest" description="Disordered" evidence="4">
    <location>
        <begin position="646"/>
        <end position="696"/>
    </location>
</feature>
<evidence type="ECO:0000313" key="5">
    <source>
        <dbReference type="EMBL" id="RDB25043.1"/>
    </source>
</evidence>
<feature type="compositionally biased region" description="Low complexity" evidence="4">
    <location>
        <begin position="237"/>
        <end position="250"/>
    </location>
</feature>
<dbReference type="Gene3D" id="1.25.40.20">
    <property type="entry name" value="Ankyrin repeat-containing domain"/>
    <property type="match status" value="1"/>
</dbReference>
<feature type="region of interest" description="Disordered" evidence="4">
    <location>
        <begin position="172"/>
        <end position="216"/>
    </location>
</feature>
<evidence type="ECO:0000256" key="1">
    <source>
        <dbReference type="ARBA" id="ARBA00022737"/>
    </source>
</evidence>
<proteinExistence type="predicted"/>
<dbReference type="InterPro" id="IPR002110">
    <property type="entry name" value="Ankyrin_rpt"/>
</dbReference>
<dbReference type="PANTHER" id="PTHR24173">
    <property type="entry name" value="ANKYRIN REPEAT CONTAINING"/>
    <property type="match status" value="1"/>
</dbReference>
<feature type="compositionally biased region" description="Low complexity" evidence="4">
    <location>
        <begin position="780"/>
        <end position="812"/>
    </location>
</feature>
<feature type="compositionally biased region" description="Polar residues" evidence="4">
    <location>
        <begin position="1014"/>
        <end position="1035"/>
    </location>
</feature>
<dbReference type="AlphaFoldDB" id="A0A369JZI6"/>
<comment type="caution">
    <text evidence="5">The sequence shown here is derived from an EMBL/GenBank/DDBJ whole genome shotgun (WGS) entry which is preliminary data.</text>
</comment>